<feature type="domain" description="AMP-dependent synthetase/ligase" evidence="8">
    <location>
        <begin position="17"/>
        <end position="398"/>
    </location>
</feature>
<proteinExistence type="inferred from homology"/>
<accession>A0A849L4S5</accession>
<keyword evidence="11" id="KW-1185">Reference proteome</keyword>
<comment type="catalytic activity">
    <reaction evidence="5">
        <text>3-(methylsulfanyl)propanoate + ATP + CoA = 3-(methylsulfanyl)propanoyl-CoA + AMP + diphosphate</text>
        <dbReference type="Rhea" id="RHEA:43052"/>
        <dbReference type="ChEBI" id="CHEBI:30616"/>
        <dbReference type="ChEBI" id="CHEBI:33019"/>
        <dbReference type="ChEBI" id="CHEBI:49016"/>
        <dbReference type="ChEBI" id="CHEBI:57287"/>
        <dbReference type="ChEBI" id="CHEBI:82815"/>
        <dbReference type="ChEBI" id="CHEBI:456215"/>
        <dbReference type="EC" id="6.2.1.44"/>
    </reaction>
    <physiologicalReaction direction="left-to-right" evidence="5">
        <dbReference type="Rhea" id="RHEA:43053"/>
    </physiologicalReaction>
</comment>
<dbReference type="PROSITE" id="PS00455">
    <property type="entry name" value="AMP_BINDING"/>
    <property type="match status" value="1"/>
</dbReference>
<dbReference type="EC" id="6.2.1.44" evidence="6"/>
<comment type="caution">
    <text evidence="10">The sequence shown here is derived from an EMBL/GenBank/DDBJ whole genome shotgun (WGS) entry which is preliminary data.</text>
</comment>
<name>A0A849L4S5_9RHOB</name>
<dbReference type="EMBL" id="JABFBC010000002">
    <property type="protein sequence ID" value="NNU81194.1"/>
    <property type="molecule type" value="Genomic_DNA"/>
</dbReference>
<dbReference type="GO" id="GO:0016874">
    <property type="term" value="F:ligase activity"/>
    <property type="evidence" value="ECO:0007669"/>
    <property type="project" value="UniProtKB-KW"/>
</dbReference>
<reference evidence="10 11" key="1">
    <citation type="submission" date="2020-05" db="EMBL/GenBank/DDBJ databases">
        <title>Gimesia benthica sp. nov., a novel planctomycete isolated from a deep-sea water sample of the Northwest Indian Ocean.</title>
        <authorList>
            <person name="Wang J."/>
            <person name="Ruan C."/>
            <person name="Song L."/>
            <person name="Zhu Y."/>
            <person name="Li A."/>
            <person name="Zheng X."/>
            <person name="Wang L."/>
            <person name="Lu Z."/>
            <person name="Huang Y."/>
            <person name="Du W."/>
            <person name="Zhou Y."/>
            <person name="Huang L."/>
            <person name="Dai X."/>
        </authorList>
    </citation>
    <scope>NUCLEOTIDE SEQUENCE [LARGE SCALE GENOMIC DNA]</scope>
    <source>
        <strain evidence="10 11">YYQ-30</strain>
    </source>
</reference>
<dbReference type="PANTHER" id="PTHR43859">
    <property type="entry name" value="ACYL-ACTIVATING ENZYME"/>
    <property type="match status" value="1"/>
</dbReference>
<evidence type="ECO:0000256" key="4">
    <source>
        <dbReference type="ARBA" id="ARBA00023098"/>
    </source>
</evidence>
<feature type="domain" description="AMP-binding enzyme C-terminal" evidence="9">
    <location>
        <begin position="446"/>
        <end position="521"/>
    </location>
</feature>
<dbReference type="GO" id="GO:0006631">
    <property type="term" value="P:fatty acid metabolic process"/>
    <property type="evidence" value="ECO:0007669"/>
    <property type="project" value="UniProtKB-KW"/>
</dbReference>
<sequence length="542" mass="59583">MHQLMQHTPLRIGRIIDHAARFHPNRPVISRRPDDGLCETSWWVIRARALHVAQALAAMGLGRGDVVGVMGWNTDRMLELWYGVPGAGAVLHTLNPRLFDDQLVYIINHAGDRLLFVDTDLLPIVERIWPRLETVEQVIVLTDAERMPETPLPARDYEGMVLEQDGDFDWVAGDETDACGICYTSGTTGNPKGVVYTHRSNTLHAMTMITPDMLGLRAADRVMPVVPLFHANGWSIGYAAPMTGASMVLPGRDLSPAALYELLEMGVTVTAAVPTIWLMLLAHLDKAGLRLSSLKRVVIGGSSCPRAVIERFQDHYGVQVLHAWGMTEMSPVGTICSFKPEIEAMAPEARLDIQETVGHPPFGVDLRITDDEGEPLPWDGQTQGRLWARGASVVERYLHDEAAASDPAGWFDTGDVATMDPHGYVRITDRSKDIIKSGGEWISSIELENAALAHPDVAEAAAVGMPHEKWGERPVLVVVPRAEAPPEPATLLEVLARRFAQWQLPDDIVFVSEIPHTATGKISKLQLRQQLAGMGYVLPARS</sequence>
<evidence type="ECO:0000256" key="3">
    <source>
        <dbReference type="ARBA" id="ARBA00022832"/>
    </source>
</evidence>
<dbReference type="Gene3D" id="3.40.50.12780">
    <property type="entry name" value="N-terminal domain of ligase-like"/>
    <property type="match status" value="1"/>
</dbReference>
<gene>
    <name evidence="10" type="ORF">HMH01_12180</name>
</gene>
<dbReference type="Gene3D" id="3.30.300.30">
    <property type="match status" value="1"/>
</dbReference>
<evidence type="ECO:0000259" key="9">
    <source>
        <dbReference type="Pfam" id="PF13193"/>
    </source>
</evidence>
<evidence type="ECO:0000256" key="5">
    <source>
        <dbReference type="ARBA" id="ARBA00051915"/>
    </source>
</evidence>
<dbReference type="InterPro" id="IPR042099">
    <property type="entry name" value="ANL_N_sf"/>
</dbReference>
<dbReference type="InterPro" id="IPR025110">
    <property type="entry name" value="AMP-bd_C"/>
</dbReference>
<dbReference type="InterPro" id="IPR045851">
    <property type="entry name" value="AMP-bd_C_sf"/>
</dbReference>
<organism evidence="10 11">
    <name type="scientific">Halovulum dunhuangense</name>
    <dbReference type="NCBI Taxonomy" id="1505036"/>
    <lineage>
        <taxon>Bacteria</taxon>
        <taxon>Pseudomonadati</taxon>
        <taxon>Pseudomonadota</taxon>
        <taxon>Alphaproteobacteria</taxon>
        <taxon>Rhodobacterales</taxon>
        <taxon>Paracoccaceae</taxon>
        <taxon>Halovulum</taxon>
    </lineage>
</organism>
<evidence type="ECO:0000256" key="6">
    <source>
        <dbReference type="ARBA" id="ARBA00066616"/>
    </source>
</evidence>
<keyword evidence="3" id="KW-0276">Fatty acid metabolism</keyword>
<dbReference type="AlphaFoldDB" id="A0A849L4S5"/>
<evidence type="ECO:0000259" key="8">
    <source>
        <dbReference type="Pfam" id="PF00501"/>
    </source>
</evidence>
<dbReference type="Pfam" id="PF13193">
    <property type="entry name" value="AMP-binding_C"/>
    <property type="match status" value="1"/>
</dbReference>
<dbReference type="PANTHER" id="PTHR43859:SF4">
    <property type="entry name" value="BUTANOATE--COA LIGASE AAE1-RELATED"/>
    <property type="match status" value="1"/>
</dbReference>
<dbReference type="CDD" id="cd12119">
    <property type="entry name" value="ttLC_FACS_AlkK_like"/>
    <property type="match status" value="1"/>
</dbReference>
<keyword evidence="4" id="KW-0443">Lipid metabolism</keyword>
<dbReference type="InterPro" id="IPR020845">
    <property type="entry name" value="AMP-binding_CS"/>
</dbReference>
<dbReference type="FunFam" id="3.30.300.30:FF:000008">
    <property type="entry name" value="2,3-dihydroxybenzoate-AMP ligase"/>
    <property type="match status" value="1"/>
</dbReference>
<evidence type="ECO:0000313" key="11">
    <source>
        <dbReference type="Proteomes" id="UP000572377"/>
    </source>
</evidence>
<dbReference type="NCBIfam" id="NF004837">
    <property type="entry name" value="PRK06187.1"/>
    <property type="match status" value="1"/>
</dbReference>
<evidence type="ECO:0000256" key="1">
    <source>
        <dbReference type="ARBA" id="ARBA00006432"/>
    </source>
</evidence>
<protein>
    <recommendedName>
        <fullName evidence="7">3-methylmercaptopropionyl-CoA ligase</fullName>
        <ecNumber evidence="6">6.2.1.44</ecNumber>
    </recommendedName>
</protein>
<dbReference type="Proteomes" id="UP000572377">
    <property type="component" value="Unassembled WGS sequence"/>
</dbReference>
<dbReference type="InterPro" id="IPR000873">
    <property type="entry name" value="AMP-dep_synth/lig_dom"/>
</dbReference>
<evidence type="ECO:0000313" key="10">
    <source>
        <dbReference type="EMBL" id="NNU81194.1"/>
    </source>
</evidence>
<dbReference type="Pfam" id="PF00501">
    <property type="entry name" value="AMP-binding"/>
    <property type="match status" value="1"/>
</dbReference>
<evidence type="ECO:0000256" key="2">
    <source>
        <dbReference type="ARBA" id="ARBA00022598"/>
    </source>
</evidence>
<evidence type="ECO:0000256" key="7">
    <source>
        <dbReference type="ARBA" id="ARBA00067668"/>
    </source>
</evidence>
<keyword evidence="2 10" id="KW-0436">Ligase</keyword>
<comment type="similarity">
    <text evidence="1">Belongs to the ATP-dependent AMP-binding enzyme family.</text>
</comment>
<dbReference type="SUPFAM" id="SSF56801">
    <property type="entry name" value="Acetyl-CoA synthetase-like"/>
    <property type="match status" value="1"/>
</dbReference>